<feature type="region of interest" description="Disordered" evidence="1">
    <location>
        <begin position="20"/>
        <end position="41"/>
    </location>
</feature>
<feature type="compositionally biased region" description="Basic and acidic residues" evidence="1">
    <location>
        <begin position="21"/>
        <end position="41"/>
    </location>
</feature>
<accession>A0AAE0ZC61</accession>
<comment type="caution">
    <text evidence="2">The sequence shown here is derived from an EMBL/GenBank/DDBJ whole genome shotgun (WGS) entry which is preliminary data.</text>
</comment>
<organism evidence="2 3">
    <name type="scientific">Elysia crispata</name>
    <name type="common">lettuce slug</name>
    <dbReference type="NCBI Taxonomy" id="231223"/>
    <lineage>
        <taxon>Eukaryota</taxon>
        <taxon>Metazoa</taxon>
        <taxon>Spiralia</taxon>
        <taxon>Lophotrochozoa</taxon>
        <taxon>Mollusca</taxon>
        <taxon>Gastropoda</taxon>
        <taxon>Heterobranchia</taxon>
        <taxon>Euthyneura</taxon>
        <taxon>Panpulmonata</taxon>
        <taxon>Sacoglossa</taxon>
        <taxon>Placobranchoidea</taxon>
        <taxon>Plakobranchidae</taxon>
        <taxon>Elysia</taxon>
    </lineage>
</organism>
<keyword evidence="3" id="KW-1185">Reference proteome</keyword>
<name>A0AAE0ZC61_9GAST</name>
<evidence type="ECO:0000256" key="1">
    <source>
        <dbReference type="SAM" id="MobiDB-lite"/>
    </source>
</evidence>
<dbReference type="AlphaFoldDB" id="A0AAE0ZC61"/>
<sequence length="119" mass="13399">MPQLVVDRWYLEGGLVTWPPSEREEKDNGLRERDNHRPKCQGDIDPIEESILCDVTKHNLHFQVPGYSGSVFHGLPSNPPSGAWLYLTSAGAVKLAWTGRLLAHRKSPREGNRKLFVVA</sequence>
<protein>
    <submittedName>
        <fullName evidence="2">Uncharacterized protein</fullName>
    </submittedName>
</protein>
<evidence type="ECO:0000313" key="2">
    <source>
        <dbReference type="EMBL" id="KAK3766759.1"/>
    </source>
</evidence>
<dbReference type="EMBL" id="JAWDGP010004196">
    <property type="protein sequence ID" value="KAK3766759.1"/>
    <property type="molecule type" value="Genomic_DNA"/>
</dbReference>
<reference evidence="2" key="1">
    <citation type="journal article" date="2023" name="G3 (Bethesda)">
        <title>A reference genome for the long-term kleptoplast-retaining sea slug Elysia crispata morphotype clarki.</title>
        <authorList>
            <person name="Eastman K.E."/>
            <person name="Pendleton A.L."/>
            <person name="Shaikh M.A."/>
            <person name="Suttiyut T."/>
            <person name="Ogas R."/>
            <person name="Tomko P."/>
            <person name="Gavelis G."/>
            <person name="Widhalm J.R."/>
            <person name="Wisecaver J.H."/>
        </authorList>
    </citation>
    <scope>NUCLEOTIDE SEQUENCE</scope>
    <source>
        <strain evidence="2">ECLA1</strain>
    </source>
</reference>
<evidence type="ECO:0000313" key="3">
    <source>
        <dbReference type="Proteomes" id="UP001283361"/>
    </source>
</evidence>
<dbReference type="Proteomes" id="UP001283361">
    <property type="component" value="Unassembled WGS sequence"/>
</dbReference>
<gene>
    <name evidence="2" type="ORF">RRG08_047282</name>
</gene>
<proteinExistence type="predicted"/>